<evidence type="ECO:0000313" key="2">
    <source>
        <dbReference type="EMBL" id="MDR9900662.1"/>
    </source>
</evidence>
<name>A0AAP5MDJ5_9CYAN</name>
<gene>
    <name evidence="2" type="ORF">G7B40_039935</name>
</gene>
<sequence length="132" mass="14844">MTSLTQILNGTTQVLVELTRKQAGKQLKPPVSERTVQKYLDLASLHLETFAHFRDEDVGGLNRYTKITNWHLPVLQRIRSYARTQGMKKLAIRLAEDPQYFLTGEATNDEQYNTDHGEGSGGKIQSTPTQAA</sequence>
<protein>
    <submittedName>
        <fullName evidence="2">Uncharacterized protein</fullName>
    </submittedName>
</protein>
<dbReference type="AlphaFoldDB" id="A0AAP5MDJ5"/>
<dbReference type="RefSeq" id="WP_208345542.1">
    <property type="nucleotide sequence ID" value="NZ_CAWQFN010000690.1"/>
</dbReference>
<evidence type="ECO:0000256" key="1">
    <source>
        <dbReference type="SAM" id="MobiDB-lite"/>
    </source>
</evidence>
<feature type="compositionally biased region" description="Polar residues" evidence="1">
    <location>
        <begin position="123"/>
        <end position="132"/>
    </location>
</feature>
<proteinExistence type="predicted"/>
<feature type="region of interest" description="Disordered" evidence="1">
    <location>
        <begin position="105"/>
        <end position="132"/>
    </location>
</feature>
<reference evidence="3" key="1">
    <citation type="journal article" date="2021" name="Science">
        <title>Hunting the eagle killer: A cyanobacterial neurotoxin causes vacuolar myelinopathy.</title>
        <authorList>
            <person name="Breinlinger S."/>
            <person name="Phillips T.J."/>
            <person name="Haram B.N."/>
            <person name="Mares J."/>
            <person name="Martinez Yerena J.A."/>
            <person name="Hrouzek P."/>
            <person name="Sobotka R."/>
            <person name="Henderson W.M."/>
            <person name="Schmieder P."/>
            <person name="Williams S.M."/>
            <person name="Lauderdale J.D."/>
            <person name="Wilde H.D."/>
            <person name="Gerrin W."/>
            <person name="Kust A."/>
            <person name="Washington J.W."/>
            <person name="Wagner C."/>
            <person name="Geier B."/>
            <person name="Liebeke M."/>
            <person name="Enke H."/>
            <person name="Niedermeyer T.H.J."/>
            <person name="Wilde S.B."/>
        </authorList>
    </citation>
    <scope>NUCLEOTIDE SEQUENCE [LARGE SCALE GENOMIC DNA]</scope>
    <source>
        <strain evidence="3">Thurmond2011</strain>
    </source>
</reference>
<comment type="caution">
    <text evidence="2">The sequence shown here is derived from an EMBL/GenBank/DDBJ whole genome shotgun (WGS) entry which is preliminary data.</text>
</comment>
<keyword evidence="3" id="KW-1185">Reference proteome</keyword>
<accession>A0AAP5MDJ5</accession>
<organism evidence="2 3">
    <name type="scientific">Aetokthonos hydrillicola Thurmond2011</name>
    <dbReference type="NCBI Taxonomy" id="2712845"/>
    <lineage>
        <taxon>Bacteria</taxon>
        <taxon>Bacillati</taxon>
        <taxon>Cyanobacteriota</taxon>
        <taxon>Cyanophyceae</taxon>
        <taxon>Nostocales</taxon>
        <taxon>Hapalosiphonaceae</taxon>
        <taxon>Aetokthonos</taxon>
    </lineage>
</organism>
<evidence type="ECO:0000313" key="3">
    <source>
        <dbReference type="Proteomes" id="UP000667802"/>
    </source>
</evidence>
<dbReference type="EMBL" id="JAALHA020000037">
    <property type="protein sequence ID" value="MDR9900662.1"/>
    <property type="molecule type" value="Genomic_DNA"/>
</dbReference>
<dbReference type="Proteomes" id="UP000667802">
    <property type="component" value="Unassembled WGS sequence"/>
</dbReference>